<accession>A0A8T2QXM9</accession>
<sequence>MEDLAICMERVAAEMKEVDRNMAISRVTSSSVAMADGVMMVAEIIGRVFTFEGLPIVSIGSLLTTIIEVTRALNKVLISGGAGVVAKVGMKSLGVEGDAITVGTGMAIYDVITTSDILQNGGNSCNSFERIAESIYKVKESRA</sequence>
<evidence type="ECO:0000313" key="2">
    <source>
        <dbReference type="Proteomes" id="UP000825935"/>
    </source>
</evidence>
<organism evidence="1 2">
    <name type="scientific">Ceratopteris richardii</name>
    <name type="common">Triangle waterfern</name>
    <dbReference type="NCBI Taxonomy" id="49495"/>
    <lineage>
        <taxon>Eukaryota</taxon>
        <taxon>Viridiplantae</taxon>
        <taxon>Streptophyta</taxon>
        <taxon>Embryophyta</taxon>
        <taxon>Tracheophyta</taxon>
        <taxon>Polypodiopsida</taxon>
        <taxon>Polypodiidae</taxon>
        <taxon>Polypodiales</taxon>
        <taxon>Pteridineae</taxon>
        <taxon>Pteridaceae</taxon>
        <taxon>Parkerioideae</taxon>
        <taxon>Ceratopteris</taxon>
    </lineage>
</organism>
<name>A0A8T2QXM9_CERRI</name>
<reference evidence="1" key="1">
    <citation type="submission" date="2021-08" db="EMBL/GenBank/DDBJ databases">
        <title>WGS assembly of Ceratopteris richardii.</title>
        <authorList>
            <person name="Marchant D.B."/>
            <person name="Chen G."/>
            <person name="Jenkins J."/>
            <person name="Shu S."/>
            <person name="Leebens-Mack J."/>
            <person name="Grimwood J."/>
            <person name="Schmutz J."/>
            <person name="Soltis P."/>
            <person name="Soltis D."/>
            <person name="Chen Z.-H."/>
        </authorList>
    </citation>
    <scope>NUCLEOTIDE SEQUENCE</scope>
    <source>
        <strain evidence="1">Whitten #5841</strain>
        <tissue evidence="1">Leaf</tissue>
    </source>
</reference>
<gene>
    <name evidence="1" type="ORF">KP509_31G046100</name>
</gene>
<proteinExistence type="predicted"/>
<protein>
    <submittedName>
        <fullName evidence="1">Uncharacterized protein</fullName>
    </submittedName>
</protein>
<keyword evidence="2" id="KW-1185">Reference proteome</keyword>
<dbReference type="EMBL" id="CM035436">
    <property type="protein sequence ID" value="KAH7288839.1"/>
    <property type="molecule type" value="Genomic_DNA"/>
</dbReference>
<dbReference type="Proteomes" id="UP000825935">
    <property type="component" value="Chromosome 31"/>
</dbReference>
<evidence type="ECO:0000313" key="1">
    <source>
        <dbReference type="EMBL" id="KAH7288839.1"/>
    </source>
</evidence>
<comment type="caution">
    <text evidence="1">The sequence shown here is derived from an EMBL/GenBank/DDBJ whole genome shotgun (WGS) entry which is preliminary data.</text>
</comment>
<dbReference type="AlphaFoldDB" id="A0A8T2QXM9"/>